<dbReference type="EMBL" id="KQ087262">
    <property type="protein sequence ID" value="KLT39340.1"/>
    <property type="molecule type" value="Genomic_DNA"/>
</dbReference>
<feature type="non-terminal residue" evidence="8">
    <location>
        <position position="400"/>
    </location>
</feature>
<dbReference type="GO" id="GO:0006260">
    <property type="term" value="P:DNA replication"/>
    <property type="evidence" value="ECO:0007669"/>
    <property type="project" value="UniProtKB-UniRule"/>
</dbReference>
<evidence type="ECO:0000313" key="8">
    <source>
        <dbReference type="EMBL" id="KLT39340.1"/>
    </source>
</evidence>
<evidence type="ECO:0000256" key="2">
    <source>
        <dbReference type="ARBA" id="ARBA00007421"/>
    </source>
</evidence>
<comment type="similarity">
    <text evidence="2 5">Belongs to the ORC2 family.</text>
</comment>
<dbReference type="InterPro" id="IPR056773">
    <property type="entry name" value="WHD_ORC2"/>
</dbReference>
<evidence type="ECO:0000256" key="5">
    <source>
        <dbReference type="RuleBase" id="RU368084"/>
    </source>
</evidence>
<keyword evidence="9" id="KW-1185">Reference proteome</keyword>
<gene>
    <name evidence="8" type="ORF">CC85DRAFT_226930</name>
</gene>
<protein>
    <recommendedName>
        <fullName evidence="5">Origin recognition complex subunit 2</fullName>
    </recommendedName>
</protein>
<keyword evidence="4 5" id="KW-0539">Nucleus</keyword>
<dbReference type="Pfam" id="PF04084">
    <property type="entry name" value="RecA-like_ORC2"/>
    <property type="match status" value="1"/>
</dbReference>
<dbReference type="STRING" id="879819.A0A0J0XE08"/>
<dbReference type="AlphaFoldDB" id="A0A0J0XE08"/>
<organism evidence="8 9">
    <name type="scientific">Cutaneotrichosporon oleaginosum</name>
    <dbReference type="NCBI Taxonomy" id="879819"/>
    <lineage>
        <taxon>Eukaryota</taxon>
        <taxon>Fungi</taxon>
        <taxon>Dikarya</taxon>
        <taxon>Basidiomycota</taxon>
        <taxon>Agaricomycotina</taxon>
        <taxon>Tremellomycetes</taxon>
        <taxon>Trichosporonales</taxon>
        <taxon>Trichosporonaceae</taxon>
        <taxon>Cutaneotrichosporon</taxon>
    </lineage>
</organism>
<sequence>KPVLQRGDDGYIRPSRADAYFMAASRGAKTSGQSYVSLAAPLSQAEYEETAVGARGATPRVRSAMDDAENYFAQWEAELEAGFNLLLYGFGSKRRLVNCMVARLSERGHCAVVNGYFPGLNLRDVLSSLEDALSIPDAPAPPGASPLERAAHRLYAHFSTEGSRPLYLILHNIDAPALKASKAMAVLSLLACSPGIHIIATFDHVNTPLLFSTTATATPPHACRAPRPRRKGDEYIPVPASRGFNWVYHCIATYDDYDVELSYARLSATALGALGQGGQPGVSEEGAMQILRSVPPMAARLLKLILSRQLEALPSDPGMHVAHRPAATAPAFAMDADLLQKLARDRFIAREEDRFNSLLGEFRDHGLVAVAESDPDGRAGRWAWVPLGKSAIERILAEMK</sequence>
<feature type="non-terminal residue" evidence="8">
    <location>
        <position position="1"/>
    </location>
</feature>
<dbReference type="GO" id="GO:0005664">
    <property type="term" value="C:nuclear origin of replication recognition complex"/>
    <property type="evidence" value="ECO:0007669"/>
    <property type="project" value="UniProtKB-UniRule"/>
</dbReference>
<dbReference type="Proteomes" id="UP000053611">
    <property type="component" value="Unassembled WGS sequence"/>
</dbReference>
<keyword evidence="3 5" id="KW-0235">DNA replication</keyword>
<dbReference type="InterPro" id="IPR007220">
    <property type="entry name" value="ORC2"/>
</dbReference>
<feature type="domain" description="Origin recognition complex subunit 2 RecA-like" evidence="6">
    <location>
        <begin position="67"/>
        <end position="249"/>
    </location>
</feature>
<name>A0A0J0XE08_9TREE</name>
<comment type="subunit">
    <text evidence="5">Component of the origin recognition complex (ORC).</text>
</comment>
<evidence type="ECO:0000256" key="4">
    <source>
        <dbReference type="ARBA" id="ARBA00023242"/>
    </source>
</evidence>
<evidence type="ECO:0000313" key="9">
    <source>
        <dbReference type="Proteomes" id="UP000053611"/>
    </source>
</evidence>
<evidence type="ECO:0000256" key="1">
    <source>
        <dbReference type="ARBA" id="ARBA00004123"/>
    </source>
</evidence>
<feature type="domain" description="Origin recognition complex subunit 2 winged-helix" evidence="7">
    <location>
        <begin position="330"/>
        <end position="390"/>
    </location>
</feature>
<dbReference type="InterPro" id="IPR056772">
    <property type="entry name" value="RecA-like_ORC2"/>
</dbReference>
<proteinExistence type="inferred from homology"/>
<comment type="function">
    <text evidence="5">Component of the origin recognition complex (ORC) that binds origins of replication. DNA-binding is ATP-dependent. ORC is required to assemble the pre-replication complex necessary to initiate DNA replication.</text>
</comment>
<dbReference type="PANTHER" id="PTHR14052:SF0">
    <property type="entry name" value="ORIGIN RECOGNITION COMPLEX SUBUNIT 2"/>
    <property type="match status" value="1"/>
</dbReference>
<evidence type="ECO:0000259" key="6">
    <source>
        <dbReference type="Pfam" id="PF04084"/>
    </source>
</evidence>
<evidence type="ECO:0000256" key="3">
    <source>
        <dbReference type="ARBA" id="ARBA00022705"/>
    </source>
</evidence>
<reference evidence="8 9" key="1">
    <citation type="submission" date="2015-03" db="EMBL/GenBank/DDBJ databases">
        <title>Genomics and transcriptomics of the oil-accumulating basidiomycete yeast T. oleaginosus allow insights into substrate utilization and the diverse evolutionary trajectories of mating systems in fungi.</title>
        <authorList>
            <consortium name="DOE Joint Genome Institute"/>
            <person name="Kourist R."/>
            <person name="Kracht O."/>
            <person name="Bracharz F."/>
            <person name="Lipzen A."/>
            <person name="Nolan M."/>
            <person name="Ohm R."/>
            <person name="Grigoriev I."/>
            <person name="Sun S."/>
            <person name="Heitman J."/>
            <person name="Bruck T."/>
            <person name="Nowrousian M."/>
        </authorList>
    </citation>
    <scope>NUCLEOTIDE SEQUENCE [LARGE SCALE GENOMIC DNA]</scope>
    <source>
        <strain evidence="8 9">IBC0246</strain>
    </source>
</reference>
<dbReference type="PANTHER" id="PTHR14052">
    <property type="entry name" value="ORIGIN RECOGNITION COMPLEX SUBUNIT 2"/>
    <property type="match status" value="1"/>
</dbReference>
<comment type="subcellular location">
    <subcellularLocation>
        <location evidence="1 5">Nucleus</location>
    </subcellularLocation>
</comment>
<dbReference type="OrthoDB" id="346673at2759"/>
<evidence type="ECO:0000259" key="7">
    <source>
        <dbReference type="Pfam" id="PF24882"/>
    </source>
</evidence>
<dbReference type="GeneID" id="28980610"/>
<dbReference type="GO" id="GO:0003688">
    <property type="term" value="F:DNA replication origin binding"/>
    <property type="evidence" value="ECO:0007669"/>
    <property type="project" value="UniProtKB-UniRule"/>
</dbReference>
<dbReference type="Pfam" id="PF24882">
    <property type="entry name" value="WHD_ORC2"/>
    <property type="match status" value="1"/>
</dbReference>
<accession>A0A0J0XE08</accession>